<proteinExistence type="predicted"/>
<accession>A0A8S3XHH4</accession>
<keyword evidence="2" id="KW-1185">Reference proteome</keyword>
<dbReference type="AlphaFoldDB" id="A0A8S3XHH4"/>
<evidence type="ECO:0000313" key="2">
    <source>
        <dbReference type="Proteomes" id="UP000691718"/>
    </source>
</evidence>
<dbReference type="EMBL" id="CAJQZP010001176">
    <property type="protein sequence ID" value="CAG5026151.1"/>
    <property type="molecule type" value="Genomic_DNA"/>
</dbReference>
<protein>
    <submittedName>
        <fullName evidence="1">(apollo) hypothetical protein</fullName>
    </submittedName>
</protein>
<reference evidence="1" key="1">
    <citation type="submission" date="2021-04" db="EMBL/GenBank/DDBJ databases">
        <authorList>
            <person name="Tunstrom K."/>
        </authorList>
    </citation>
    <scope>NUCLEOTIDE SEQUENCE</scope>
</reference>
<dbReference type="OrthoDB" id="6929920at2759"/>
<name>A0A8S3XHH4_PARAO</name>
<gene>
    <name evidence="1" type="ORF">PAPOLLO_LOCUS18541</name>
</gene>
<sequence>MASKGANEISSCLYYCLNQIDLVGKKLIRLVADGCGGQNKNTILVGMVAKWLYDSQGIEQVEIVFPVTRHSFIPPNRVVALTEKTIRRLETIIRPETYIDVMSSNATIRRAVTDIPIFDWKTTCKDVLKSTQQLHFQISKTKRTIIKKTEQVKLLVRGEI</sequence>
<organism evidence="1 2">
    <name type="scientific">Parnassius apollo</name>
    <name type="common">Apollo butterfly</name>
    <name type="synonym">Papilio apollo</name>
    <dbReference type="NCBI Taxonomy" id="110799"/>
    <lineage>
        <taxon>Eukaryota</taxon>
        <taxon>Metazoa</taxon>
        <taxon>Ecdysozoa</taxon>
        <taxon>Arthropoda</taxon>
        <taxon>Hexapoda</taxon>
        <taxon>Insecta</taxon>
        <taxon>Pterygota</taxon>
        <taxon>Neoptera</taxon>
        <taxon>Endopterygota</taxon>
        <taxon>Lepidoptera</taxon>
        <taxon>Glossata</taxon>
        <taxon>Ditrysia</taxon>
        <taxon>Papilionoidea</taxon>
        <taxon>Papilionidae</taxon>
        <taxon>Parnassiinae</taxon>
        <taxon>Parnassini</taxon>
        <taxon>Parnassius</taxon>
        <taxon>Parnassius</taxon>
    </lineage>
</organism>
<comment type="caution">
    <text evidence="1">The sequence shown here is derived from an EMBL/GenBank/DDBJ whole genome shotgun (WGS) entry which is preliminary data.</text>
</comment>
<evidence type="ECO:0000313" key="1">
    <source>
        <dbReference type="EMBL" id="CAG5026151.1"/>
    </source>
</evidence>
<dbReference type="Proteomes" id="UP000691718">
    <property type="component" value="Unassembled WGS sequence"/>
</dbReference>